<comment type="pathway">
    <text evidence="1">Amino-acid biosynthesis; L-tyrosine biosynthesis; (4-hydroxyphenyl)pyruvate from prephenate (NAD(+) route): step 1/1.</text>
</comment>
<dbReference type="RefSeq" id="WP_343803952.1">
    <property type="nucleotide sequence ID" value="NZ_BAAADJ010000064.1"/>
</dbReference>
<dbReference type="InterPro" id="IPR036291">
    <property type="entry name" value="NAD(P)-bd_dom_sf"/>
</dbReference>
<evidence type="ECO:0000256" key="5">
    <source>
        <dbReference type="ARBA" id="ARBA00022498"/>
    </source>
</evidence>
<dbReference type="EMBL" id="BAAADJ010000064">
    <property type="protein sequence ID" value="GAA0347647.1"/>
    <property type="molecule type" value="Genomic_DNA"/>
</dbReference>
<feature type="domain" description="Prephenate/arogenate dehydrogenase" evidence="10">
    <location>
        <begin position="3"/>
        <end position="293"/>
    </location>
</feature>
<dbReference type="SUPFAM" id="SSF55021">
    <property type="entry name" value="ACT-like"/>
    <property type="match status" value="1"/>
</dbReference>
<evidence type="ECO:0000256" key="1">
    <source>
        <dbReference type="ARBA" id="ARBA00005067"/>
    </source>
</evidence>
<sequence length="369" mass="41253">MEGNVLIIGLGLIGGSVALAIKKEHPNSKIGGYDLNSETTKMALLLQVIDEEITNVQAFAEEADLIILATPVQQSEQWIEKLASWKLKNEAIVTDVGSTKGKIMNTANQLIKQGVTFIGGHPMAGSHKSGVQASKVHLFENAFYLLTPDRNVSQLKVDQLKKWLKGTHAHFIVVSPREHDELTGIVSHFPHIIAASIVHQAFGESQVNHDLLKRLAAGGFRDITRIASSNPHMWRDILLHNKDVLLDLMSQWQDEMRVITDLMQAEDAEGIFDYFQQAKNFRDDLPAKSKGAIPSFYDLYVDIPDYPGIISEVTGYLAQEKISITNIRILETREDLYGVLVLSFQTIEDRERAQECIGNYTDYETVISN</sequence>
<dbReference type="PANTHER" id="PTHR21363">
    <property type="entry name" value="PREPHENATE DEHYDROGENASE"/>
    <property type="match status" value="1"/>
</dbReference>
<gene>
    <name evidence="12" type="ORF">GCM10008967_42500</name>
</gene>
<accession>A0ABN0WV95</accession>
<keyword evidence="8" id="KW-0057">Aromatic amino acid biosynthesis</keyword>
<keyword evidence="13" id="KW-1185">Reference proteome</keyword>
<dbReference type="InterPro" id="IPR008927">
    <property type="entry name" value="6-PGluconate_DH-like_C_sf"/>
</dbReference>
<evidence type="ECO:0000313" key="12">
    <source>
        <dbReference type="EMBL" id="GAA0347647.1"/>
    </source>
</evidence>
<keyword evidence="6" id="KW-0560">Oxidoreductase</keyword>
<comment type="similarity">
    <text evidence="2">Belongs to the prephenate/arogenate dehydrogenase family.</text>
</comment>
<reference evidence="12 13" key="1">
    <citation type="journal article" date="2019" name="Int. J. Syst. Evol. Microbiol.">
        <title>The Global Catalogue of Microorganisms (GCM) 10K type strain sequencing project: providing services to taxonomists for standard genome sequencing and annotation.</title>
        <authorList>
            <consortium name="The Broad Institute Genomics Platform"/>
            <consortium name="The Broad Institute Genome Sequencing Center for Infectious Disease"/>
            <person name="Wu L."/>
            <person name="Ma J."/>
        </authorList>
    </citation>
    <scope>NUCLEOTIDE SEQUENCE [LARGE SCALE GENOMIC DNA]</scope>
    <source>
        <strain evidence="12 13">JCM 9731</strain>
    </source>
</reference>
<protein>
    <recommendedName>
        <fullName evidence="4">Prephenate dehydrogenase</fullName>
        <ecNumber evidence="3">1.3.1.12</ecNumber>
    </recommendedName>
</protein>
<evidence type="ECO:0000256" key="6">
    <source>
        <dbReference type="ARBA" id="ARBA00023002"/>
    </source>
</evidence>
<dbReference type="Pfam" id="PF20463">
    <property type="entry name" value="PDH_C"/>
    <property type="match status" value="1"/>
</dbReference>
<name>A0ABN0WV95_9BACI</name>
<dbReference type="Pfam" id="PF02153">
    <property type="entry name" value="PDH_N"/>
    <property type="match status" value="1"/>
</dbReference>
<evidence type="ECO:0000256" key="9">
    <source>
        <dbReference type="ARBA" id="ARBA00049260"/>
    </source>
</evidence>
<comment type="caution">
    <text evidence="12">The sequence shown here is derived from an EMBL/GenBank/DDBJ whole genome shotgun (WGS) entry which is preliminary data.</text>
</comment>
<keyword evidence="7" id="KW-0520">NAD</keyword>
<dbReference type="InterPro" id="IPR046826">
    <property type="entry name" value="PDH_N"/>
</dbReference>
<dbReference type="InterPro" id="IPR050812">
    <property type="entry name" value="Preph/Arog_dehydrog"/>
</dbReference>
<dbReference type="Gene3D" id="3.40.50.720">
    <property type="entry name" value="NAD(P)-binding Rossmann-like Domain"/>
    <property type="match status" value="1"/>
</dbReference>
<evidence type="ECO:0000259" key="10">
    <source>
        <dbReference type="PROSITE" id="PS51176"/>
    </source>
</evidence>
<proteinExistence type="inferred from homology"/>
<evidence type="ECO:0000259" key="11">
    <source>
        <dbReference type="PROSITE" id="PS51671"/>
    </source>
</evidence>
<dbReference type="InterPro" id="IPR046825">
    <property type="entry name" value="PDH_C"/>
</dbReference>
<dbReference type="PROSITE" id="PS51671">
    <property type="entry name" value="ACT"/>
    <property type="match status" value="1"/>
</dbReference>
<evidence type="ECO:0000256" key="4">
    <source>
        <dbReference type="ARBA" id="ARBA00016891"/>
    </source>
</evidence>
<dbReference type="EC" id="1.3.1.12" evidence="3"/>
<evidence type="ECO:0000256" key="2">
    <source>
        <dbReference type="ARBA" id="ARBA00007964"/>
    </source>
</evidence>
<evidence type="ECO:0000256" key="3">
    <source>
        <dbReference type="ARBA" id="ARBA00012068"/>
    </source>
</evidence>
<dbReference type="PROSITE" id="PS51176">
    <property type="entry name" value="PDH_ADH"/>
    <property type="match status" value="1"/>
</dbReference>
<dbReference type="PANTHER" id="PTHR21363:SF0">
    <property type="entry name" value="PREPHENATE DEHYDROGENASE [NADP(+)]"/>
    <property type="match status" value="1"/>
</dbReference>
<evidence type="ECO:0000256" key="8">
    <source>
        <dbReference type="ARBA" id="ARBA00023141"/>
    </source>
</evidence>
<keyword evidence="8" id="KW-0028">Amino-acid biosynthesis</keyword>
<comment type="catalytic activity">
    <reaction evidence="9">
        <text>prephenate + NAD(+) = 3-(4-hydroxyphenyl)pyruvate + CO2 + NADH</text>
        <dbReference type="Rhea" id="RHEA:13869"/>
        <dbReference type="ChEBI" id="CHEBI:16526"/>
        <dbReference type="ChEBI" id="CHEBI:29934"/>
        <dbReference type="ChEBI" id="CHEBI:36242"/>
        <dbReference type="ChEBI" id="CHEBI:57540"/>
        <dbReference type="ChEBI" id="CHEBI:57945"/>
        <dbReference type="EC" id="1.3.1.12"/>
    </reaction>
</comment>
<evidence type="ECO:0000313" key="13">
    <source>
        <dbReference type="Proteomes" id="UP001500782"/>
    </source>
</evidence>
<keyword evidence="5" id="KW-0827">Tyrosine biosynthesis</keyword>
<evidence type="ECO:0000256" key="7">
    <source>
        <dbReference type="ARBA" id="ARBA00023027"/>
    </source>
</evidence>
<organism evidence="12 13">
    <name type="scientific">Bacillus carboniphilus</name>
    <dbReference type="NCBI Taxonomy" id="86663"/>
    <lineage>
        <taxon>Bacteria</taxon>
        <taxon>Bacillati</taxon>
        <taxon>Bacillota</taxon>
        <taxon>Bacilli</taxon>
        <taxon>Bacillales</taxon>
        <taxon>Bacillaceae</taxon>
        <taxon>Bacillus</taxon>
    </lineage>
</organism>
<dbReference type="Proteomes" id="UP001500782">
    <property type="component" value="Unassembled WGS sequence"/>
</dbReference>
<dbReference type="InterPro" id="IPR002912">
    <property type="entry name" value="ACT_dom"/>
</dbReference>
<dbReference type="CDD" id="cd04909">
    <property type="entry name" value="ACT_PDH-BS"/>
    <property type="match status" value="1"/>
</dbReference>
<dbReference type="NCBIfam" id="NF005107">
    <property type="entry name" value="PRK06545.1-5"/>
    <property type="match status" value="1"/>
</dbReference>
<dbReference type="InterPro" id="IPR045865">
    <property type="entry name" value="ACT-like_dom_sf"/>
</dbReference>
<dbReference type="SUPFAM" id="SSF51735">
    <property type="entry name" value="NAD(P)-binding Rossmann-fold domains"/>
    <property type="match status" value="1"/>
</dbReference>
<dbReference type="SUPFAM" id="SSF48179">
    <property type="entry name" value="6-phosphogluconate dehydrogenase C-terminal domain-like"/>
    <property type="match status" value="1"/>
</dbReference>
<feature type="domain" description="ACT" evidence="11">
    <location>
        <begin position="298"/>
        <end position="369"/>
    </location>
</feature>
<dbReference type="Gene3D" id="1.10.3660.10">
    <property type="entry name" value="6-phosphogluconate dehydrogenase C-terminal like domain"/>
    <property type="match status" value="1"/>
</dbReference>
<dbReference type="InterPro" id="IPR003099">
    <property type="entry name" value="Prephen_DH"/>
</dbReference>